<dbReference type="Proteomes" id="UP000234479">
    <property type="component" value="Unassembled WGS sequence"/>
</dbReference>
<name>A0A2N5D4N4_9CAUL</name>
<evidence type="ECO:0000313" key="1">
    <source>
        <dbReference type="EMBL" id="PLR20991.1"/>
    </source>
</evidence>
<keyword evidence="2" id="KW-1185">Reference proteome</keyword>
<comment type="caution">
    <text evidence="1">The sequence shown here is derived from an EMBL/GenBank/DDBJ whole genome shotgun (WGS) entry which is preliminary data.</text>
</comment>
<proteinExistence type="predicted"/>
<gene>
    <name evidence="1" type="ORF">SGCZBJ_21375</name>
</gene>
<protein>
    <submittedName>
        <fullName evidence="1">Uncharacterized protein</fullName>
    </submittedName>
</protein>
<dbReference type="AlphaFoldDB" id="A0A2N5D4N4"/>
<organism evidence="1 2">
    <name type="scientific">Caulobacter zeae</name>
    <dbReference type="NCBI Taxonomy" id="2055137"/>
    <lineage>
        <taxon>Bacteria</taxon>
        <taxon>Pseudomonadati</taxon>
        <taxon>Pseudomonadota</taxon>
        <taxon>Alphaproteobacteria</taxon>
        <taxon>Caulobacterales</taxon>
        <taxon>Caulobacteraceae</taxon>
        <taxon>Caulobacter</taxon>
    </lineage>
</organism>
<reference evidence="1 2" key="1">
    <citation type="submission" date="2017-12" db="EMBL/GenBank/DDBJ databases">
        <title>The genome sequence of Caulobacter sp. 410.</title>
        <authorList>
            <person name="Gao J."/>
            <person name="Mao X."/>
            <person name="Sun J."/>
        </authorList>
    </citation>
    <scope>NUCLEOTIDE SEQUENCE [LARGE SCALE GENOMIC DNA]</scope>
    <source>
        <strain evidence="1 2">410</strain>
    </source>
</reference>
<sequence>MWNIAIASAMLPRDRTRDMWMAMRRRPTGRLLTGLGLACVVGSFVLLVAMALAMVNEIYAWPRP</sequence>
<accession>A0A2N5D4N4</accession>
<evidence type="ECO:0000313" key="2">
    <source>
        <dbReference type="Proteomes" id="UP000234479"/>
    </source>
</evidence>
<dbReference type="EMBL" id="PJRS01000044">
    <property type="protein sequence ID" value="PLR20991.1"/>
    <property type="molecule type" value="Genomic_DNA"/>
</dbReference>